<dbReference type="NCBIfam" id="NF033486">
    <property type="entry name" value="harvest_ssl1498"/>
    <property type="match status" value="1"/>
</dbReference>
<gene>
    <name evidence="2" type="ORF">HJG54_28430</name>
    <name evidence="3" type="ORF">HJG54_34485</name>
</gene>
<protein>
    <submittedName>
        <fullName evidence="2">Ssl1498 family light-harvesting-like protein</fullName>
    </submittedName>
</protein>
<evidence type="ECO:0000313" key="2">
    <source>
        <dbReference type="EMBL" id="WNZ26862.1"/>
    </source>
</evidence>
<dbReference type="Pfam" id="PF26394">
    <property type="entry name" value="Psb34"/>
    <property type="match status" value="1"/>
</dbReference>
<evidence type="ECO:0000313" key="3">
    <source>
        <dbReference type="EMBL" id="WNZ27927.1"/>
    </source>
</evidence>
<proteinExistence type="predicted"/>
<dbReference type="EMBL" id="CP053587">
    <property type="protein sequence ID" value="WNZ26862.1"/>
    <property type="molecule type" value="Genomic_DNA"/>
</dbReference>
<dbReference type="AlphaFoldDB" id="A0AA96WY80"/>
<accession>A0AA96WY80</accession>
<keyword evidence="1" id="KW-0812">Transmembrane</keyword>
<keyword evidence="1" id="KW-1133">Transmembrane helix</keyword>
<reference evidence="2" key="1">
    <citation type="submission" date="2020-05" db="EMBL/GenBank/DDBJ databases">
        <authorList>
            <person name="Zhu T."/>
            <person name="Keshari N."/>
            <person name="Lu X."/>
        </authorList>
    </citation>
    <scope>NUCLEOTIDE SEQUENCE</scope>
    <source>
        <strain evidence="2">NK1-12</strain>
    </source>
</reference>
<dbReference type="EMBL" id="CP053587">
    <property type="protein sequence ID" value="WNZ27927.1"/>
    <property type="molecule type" value="Genomic_DNA"/>
</dbReference>
<keyword evidence="1" id="KW-0472">Membrane</keyword>
<evidence type="ECO:0000256" key="1">
    <source>
        <dbReference type="SAM" id="Phobius"/>
    </source>
</evidence>
<organism evidence="2">
    <name type="scientific">Leptolyngbya sp. NK1-12</name>
    <dbReference type="NCBI Taxonomy" id="2547451"/>
    <lineage>
        <taxon>Bacteria</taxon>
        <taxon>Bacillati</taxon>
        <taxon>Cyanobacteriota</taxon>
        <taxon>Cyanophyceae</taxon>
        <taxon>Leptolyngbyales</taxon>
        <taxon>Leptolyngbyaceae</taxon>
        <taxon>Leptolyngbya group</taxon>
        <taxon>Leptolyngbya</taxon>
    </lineage>
</organism>
<name>A0AA96WY80_9CYAN</name>
<dbReference type="InterPro" id="IPR048028">
    <property type="entry name" value="Psb34-like"/>
</dbReference>
<feature type="transmembrane region" description="Helical" evidence="1">
    <location>
        <begin position="33"/>
        <end position="54"/>
    </location>
</feature>
<dbReference type="RefSeq" id="WP_036009753.1">
    <property type="nucleotide sequence ID" value="NZ_CP053587.1"/>
</dbReference>
<sequence length="55" mass="6068">MQTRSAEGLLNLYATEPAMYYAEFPSVEQQRRYAFQGALAVLLVVTTLLTALAVS</sequence>